<proteinExistence type="predicted"/>
<dbReference type="PANTHER" id="PTHR36138:SF12">
    <property type="entry name" value="OS11G0638500 PROTEIN"/>
    <property type="match status" value="1"/>
</dbReference>
<reference evidence="3" key="2">
    <citation type="submission" date="2008-12" db="EMBL/GenBank/DDBJ databases">
        <title>Improved gene annotation of the rice (Oryza sativa) genomes.</title>
        <authorList>
            <person name="Wang J."/>
            <person name="Li R."/>
            <person name="Fan W."/>
            <person name="Huang Q."/>
            <person name="Zhang J."/>
            <person name="Zhou Y."/>
            <person name="Hu Y."/>
            <person name="Zi S."/>
            <person name="Li J."/>
            <person name="Ni P."/>
            <person name="Zheng H."/>
            <person name="Zhang Y."/>
            <person name="Zhao M."/>
            <person name="Hao Q."/>
            <person name="McDermott J."/>
            <person name="Samudrala R."/>
            <person name="Kristiansen K."/>
            <person name="Wong G.K.-S."/>
        </authorList>
    </citation>
    <scope>NUCLEOTIDE SEQUENCE</scope>
</reference>
<dbReference type="Proteomes" id="UP000007752">
    <property type="component" value="Chromosome 10"/>
</dbReference>
<accession>B9G5B2</accession>
<gene>
    <name evidence="3" type="ORF">OsJ_31196</name>
</gene>
<evidence type="ECO:0000313" key="3">
    <source>
        <dbReference type="EMBL" id="EEE50809.1"/>
    </source>
</evidence>
<dbReference type="EMBL" id="CM000147">
    <property type="protein sequence ID" value="EEE50809.1"/>
    <property type="molecule type" value="Genomic_DNA"/>
</dbReference>
<protein>
    <submittedName>
        <fullName evidence="3">Uncharacterized protein</fullName>
    </submittedName>
</protein>
<reference evidence="3" key="1">
    <citation type="journal article" date="2005" name="PLoS Biol.">
        <title>The genomes of Oryza sativa: a history of duplications.</title>
        <authorList>
            <person name="Yu J."/>
            <person name="Wang J."/>
            <person name="Lin W."/>
            <person name="Li S."/>
            <person name="Li H."/>
            <person name="Zhou J."/>
            <person name="Ni P."/>
            <person name="Dong W."/>
            <person name="Hu S."/>
            <person name="Zeng C."/>
            <person name="Zhang J."/>
            <person name="Zhang Y."/>
            <person name="Li R."/>
            <person name="Xu Z."/>
            <person name="Li S."/>
            <person name="Li X."/>
            <person name="Zheng H."/>
            <person name="Cong L."/>
            <person name="Lin L."/>
            <person name="Yin J."/>
            <person name="Geng J."/>
            <person name="Li G."/>
            <person name="Shi J."/>
            <person name="Liu J."/>
            <person name="Lv H."/>
            <person name="Li J."/>
            <person name="Wang J."/>
            <person name="Deng Y."/>
            <person name="Ran L."/>
            <person name="Shi X."/>
            <person name="Wang X."/>
            <person name="Wu Q."/>
            <person name="Li C."/>
            <person name="Ren X."/>
            <person name="Wang J."/>
            <person name="Wang X."/>
            <person name="Li D."/>
            <person name="Liu D."/>
            <person name="Zhang X."/>
            <person name="Ji Z."/>
            <person name="Zhao W."/>
            <person name="Sun Y."/>
            <person name="Zhang Z."/>
            <person name="Bao J."/>
            <person name="Han Y."/>
            <person name="Dong L."/>
            <person name="Ji J."/>
            <person name="Chen P."/>
            <person name="Wu S."/>
            <person name="Liu J."/>
            <person name="Xiao Y."/>
            <person name="Bu D."/>
            <person name="Tan J."/>
            <person name="Yang L."/>
            <person name="Ye C."/>
            <person name="Zhang J."/>
            <person name="Xu J."/>
            <person name="Zhou Y."/>
            <person name="Yu Y."/>
            <person name="Zhang B."/>
            <person name="Zhuang S."/>
            <person name="Wei H."/>
            <person name="Liu B."/>
            <person name="Lei M."/>
            <person name="Yu H."/>
            <person name="Li Y."/>
            <person name="Xu H."/>
            <person name="Wei S."/>
            <person name="He X."/>
            <person name="Fang L."/>
            <person name="Zhang Z."/>
            <person name="Zhang Y."/>
            <person name="Huang X."/>
            <person name="Su Z."/>
            <person name="Tong W."/>
            <person name="Li J."/>
            <person name="Tong Z."/>
            <person name="Li S."/>
            <person name="Ye J."/>
            <person name="Wang L."/>
            <person name="Fang L."/>
            <person name="Lei T."/>
            <person name="Chen C."/>
            <person name="Chen H."/>
            <person name="Xu Z."/>
            <person name="Li H."/>
            <person name="Huang H."/>
            <person name="Zhang F."/>
            <person name="Xu H."/>
            <person name="Li N."/>
            <person name="Zhao C."/>
            <person name="Li S."/>
            <person name="Dong L."/>
            <person name="Huang Y."/>
            <person name="Li L."/>
            <person name="Xi Y."/>
            <person name="Qi Q."/>
            <person name="Li W."/>
            <person name="Zhang B."/>
            <person name="Hu W."/>
            <person name="Zhang Y."/>
            <person name="Tian X."/>
            <person name="Jiao Y."/>
            <person name="Liang X."/>
            <person name="Jin J."/>
            <person name="Gao L."/>
            <person name="Zheng W."/>
            <person name="Hao B."/>
            <person name="Liu S."/>
            <person name="Wang W."/>
            <person name="Yuan L."/>
            <person name="Cao M."/>
            <person name="McDermott J."/>
            <person name="Samudrala R."/>
            <person name="Wang J."/>
            <person name="Wong G.K."/>
            <person name="Yang H."/>
        </authorList>
    </citation>
    <scope>NUCLEOTIDE SEQUENCE [LARGE SCALE GENOMIC DNA]</scope>
</reference>
<sequence>MAANTAWAACPTCTGAPPDAADISDPQQRHAGPVELPRREQVLGADPPQRAPLAARREDEHGVGGVPDPDAVPRGRFKVSIETRRGNKPQFRRLRLRLLHQIDDLPLLIVDKTIPALLMDPSEGRKMSSFKEERSEGKVPATAIDPTNEKKKRTKMVRYTQDQIQYCFANSVELSDDDEDDFKLTEVLSKECLGRMSQEYLAKLYAMEIAEEKEKANLKKIQDVLRNERENIFNIREKPEDVLKQYHTKGYAEYEVVVDDDKGDEDNKVHARVAPPGRRRFRNGVAMKKNQSGGGSIIRKIN</sequence>
<dbReference type="PANTHER" id="PTHR36138">
    <property type="entry name" value="EXPRESSED PROTEIN-RELATED"/>
    <property type="match status" value="1"/>
</dbReference>
<feature type="coiled-coil region" evidence="1">
    <location>
        <begin position="211"/>
        <end position="238"/>
    </location>
</feature>
<feature type="region of interest" description="Disordered" evidence="2">
    <location>
        <begin position="1"/>
        <end position="75"/>
    </location>
</feature>
<evidence type="ECO:0000256" key="2">
    <source>
        <dbReference type="SAM" id="MobiDB-lite"/>
    </source>
</evidence>
<evidence type="ECO:0000256" key="1">
    <source>
        <dbReference type="SAM" id="Coils"/>
    </source>
</evidence>
<keyword evidence="1" id="KW-0175">Coiled coil</keyword>
<organism evidence="3">
    <name type="scientific">Oryza sativa subsp. japonica</name>
    <name type="common">Rice</name>
    <dbReference type="NCBI Taxonomy" id="39947"/>
    <lineage>
        <taxon>Eukaryota</taxon>
        <taxon>Viridiplantae</taxon>
        <taxon>Streptophyta</taxon>
        <taxon>Embryophyta</taxon>
        <taxon>Tracheophyta</taxon>
        <taxon>Spermatophyta</taxon>
        <taxon>Magnoliopsida</taxon>
        <taxon>Liliopsida</taxon>
        <taxon>Poales</taxon>
        <taxon>Poaceae</taxon>
        <taxon>BOP clade</taxon>
        <taxon>Oryzoideae</taxon>
        <taxon>Oryzeae</taxon>
        <taxon>Oryzinae</taxon>
        <taxon>Oryza</taxon>
        <taxon>Oryza sativa</taxon>
    </lineage>
</organism>
<dbReference type="AlphaFoldDB" id="B9G5B2"/>
<name>B9G5B2_ORYSJ</name>